<feature type="chain" id="PRO_5045136606" evidence="1">
    <location>
        <begin position="20"/>
        <end position="189"/>
    </location>
</feature>
<dbReference type="EMBL" id="JAYGHY010000051">
    <property type="protein sequence ID" value="MEA5443475.1"/>
    <property type="molecule type" value="Genomic_DNA"/>
</dbReference>
<comment type="caution">
    <text evidence="2">The sequence shown here is derived from an EMBL/GenBank/DDBJ whole genome shotgun (WGS) entry which is preliminary data.</text>
</comment>
<sequence>MRRLSVLAALLLSVASVVAAAPALADTVQARCDVFPAGDDKATFSGLCTFSQRQGFVSIELKGGQWIELKPNESTPNAYFDERGEPAKREMLDANRGQVYRLENQSIFVFWDTAPYGKEASSTTPTAPAAKPPEIVQLLLGIRQVKFEGACRVNFNKAGKQFSKTSACTPAQVTQAEDAMQRYVREQGL</sequence>
<dbReference type="RefSeq" id="WP_323357459.1">
    <property type="nucleotide sequence ID" value="NZ_JAYGHY010000051.1"/>
</dbReference>
<name>A0ABU5SY84_9CYAN</name>
<accession>A0ABU5SY84</accession>
<organism evidence="2 3">
    <name type="scientific">Cyanobium gracile UHCC 0281</name>
    <dbReference type="NCBI Taxonomy" id="3110309"/>
    <lineage>
        <taxon>Bacteria</taxon>
        <taxon>Bacillati</taxon>
        <taxon>Cyanobacteriota</taxon>
        <taxon>Cyanophyceae</taxon>
        <taxon>Synechococcales</taxon>
        <taxon>Prochlorococcaceae</taxon>
        <taxon>Cyanobium</taxon>
    </lineage>
</organism>
<dbReference type="Proteomes" id="UP001302329">
    <property type="component" value="Unassembled WGS sequence"/>
</dbReference>
<evidence type="ECO:0000256" key="1">
    <source>
        <dbReference type="SAM" id="SignalP"/>
    </source>
</evidence>
<keyword evidence="1" id="KW-0732">Signal</keyword>
<evidence type="ECO:0000313" key="2">
    <source>
        <dbReference type="EMBL" id="MEA5443475.1"/>
    </source>
</evidence>
<proteinExistence type="predicted"/>
<feature type="signal peptide" evidence="1">
    <location>
        <begin position="1"/>
        <end position="19"/>
    </location>
</feature>
<reference evidence="2 3" key="1">
    <citation type="submission" date="2023-12" db="EMBL/GenBank/DDBJ databases">
        <title>Baltic Sea Cyanobacteria.</title>
        <authorList>
            <person name="Delbaje E."/>
            <person name="Fewer D.P."/>
            <person name="Shishido T.K."/>
        </authorList>
    </citation>
    <scope>NUCLEOTIDE SEQUENCE [LARGE SCALE GENOMIC DNA]</scope>
    <source>
        <strain evidence="2 3">UHCC 0281</strain>
    </source>
</reference>
<keyword evidence="3" id="KW-1185">Reference proteome</keyword>
<evidence type="ECO:0000313" key="3">
    <source>
        <dbReference type="Proteomes" id="UP001302329"/>
    </source>
</evidence>
<protein>
    <submittedName>
        <fullName evidence="2">Uncharacterized protein</fullName>
    </submittedName>
</protein>
<gene>
    <name evidence="2" type="ORF">VB739_12990</name>
</gene>